<dbReference type="Proteomes" id="UP000230791">
    <property type="component" value="Unassembled WGS sequence"/>
</dbReference>
<comment type="catalytic activity">
    <reaction evidence="7">
        <text>L-tyrosyl-[protein] + ATP = O-(5'-adenylyl)-L-tyrosyl-[protein] + diphosphate</text>
        <dbReference type="Rhea" id="RHEA:54288"/>
        <dbReference type="Rhea" id="RHEA-COMP:10136"/>
        <dbReference type="Rhea" id="RHEA-COMP:13846"/>
        <dbReference type="ChEBI" id="CHEBI:30616"/>
        <dbReference type="ChEBI" id="CHEBI:33019"/>
        <dbReference type="ChEBI" id="CHEBI:46858"/>
        <dbReference type="ChEBI" id="CHEBI:83624"/>
        <dbReference type="EC" id="2.7.7.108"/>
    </reaction>
</comment>
<protein>
    <recommendedName>
        <fullName evidence="5">protein adenylyltransferase</fullName>
        <ecNumber evidence="5">2.7.7.108</ecNumber>
    </recommendedName>
</protein>
<comment type="caution">
    <text evidence="9">The sequence shown here is derived from an EMBL/GenBank/DDBJ whole genome shotgun (WGS) entry which is preliminary data.</text>
</comment>
<feature type="domain" description="Fido" evidence="8">
    <location>
        <begin position="56"/>
        <end position="209"/>
    </location>
</feature>
<comment type="catalytic activity">
    <reaction evidence="6">
        <text>L-threonyl-[protein] + ATP = 3-O-(5'-adenylyl)-L-threonyl-[protein] + diphosphate</text>
        <dbReference type="Rhea" id="RHEA:54292"/>
        <dbReference type="Rhea" id="RHEA-COMP:11060"/>
        <dbReference type="Rhea" id="RHEA-COMP:13847"/>
        <dbReference type="ChEBI" id="CHEBI:30013"/>
        <dbReference type="ChEBI" id="CHEBI:30616"/>
        <dbReference type="ChEBI" id="CHEBI:33019"/>
        <dbReference type="ChEBI" id="CHEBI:138113"/>
        <dbReference type="EC" id="2.7.7.108"/>
    </reaction>
</comment>
<dbReference type="AlphaFoldDB" id="A0A2M6URM5"/>
<dbReference type="NCBIfam" id="NF033856">
    <property type="entry name" value="T4SS_effec_BID"/>
    <property type="match status" value="1"/>
</dbReference>
<evidence type="ECO:0000256" key="4">
    <source>
        <dbReference type="ARBA" id="ARBA00022840"/>
    </source>
</evidence>
<dbReference type="EMBL" id="NJPP01000031">
    <property type="protein sequence ID" value="PIT68831.1"/>
    <property type="molecule type" value="Genomic_DNA"/>
</dbReference>
<evidence type="ECO:0000313" key="10">
    <source>
        <dbReference type="Proteomes" id="UP000230791"/>
    </source>
</evidence>
<dbReference type="Gene3D" id="2.40.50.140">
    <property type="entry name" value="Nucleic acid-binding proteins"/>
    <property type="match status" value="1"/>
</dbReference>
<organism evidence="9 10">
    <name type="scientific">Bartonella tribocorum</name>
    <dbReference type="NCBI Taxonomy" id="85701"/>
    <lineage>
        <taxon>Bacteria</taxon>
        <taxon>Pseudomonadati</taxon>
        <taxon>Pseudomonadota</taxon>
        <taxon>Alphaproteobacteria</taxon>
        <taxon>Hyphomicrobiales</taxon>
        <taxon>Bartonellaceae</taxon>
        <taxon>Bartonella</taxon>
    </lineage>
</organism>
<name>A0A2M6URM5_9HYPH</name>
<evidence type="ECO:0000256" key="5">
    <source>
        <dbReference type="ARBA" id="ARBA00034531"/>
    </source>
</evidence>
<keyword evidence="3" id="KW-0547">Nucleotide-binding</keyword>
<evidence type="ECO:0000256" key="7">
    <source>
        <dbReference type="ARBA" id="ARBA00048696"/>
    </source>
</evidence>
<dbReference type="PANTHER" id="PTHR39560:SF1">
    <property type="entry name" value="PROTEIN ADENYLYLTRANSFERASE FIC-RELATED"/>
    <property type="match status" value="1"/>
</dbReference>
<evidence type="ECO:0000256" key="3">
    <source>
        <dbReference type="ARBA" id="ARBA00022741"/>
    </source>
</evidence>
<dbReference type="Pfam" id="PF02661">
    <property type="entry name" value="Fic"/>
    <property type="match status" value="1"/>
</dbReference>
<dbReference type="PROSITE" id="PS51459">
    <property type="entry name" value="FIDO"/>
    <property type="match status" value="1"/>
</dbReference>
<dbReference type="GO" id="GO:0070733">
    <property type="term" value="F:AMPylase activity"/>
    <property type="evidence" value="ECO:0007669"/>
    <property type="project" value="UniProtKB-EC"/>
</dbReference>
<dbReference type="InterPro" id="IPR012340">
    <property type="entry name" value="NA-bd_OB-fold"/>
</dbReference>
<evidence type="ECO:0000256" key="6">
    <source>
        <dbReference type="ARBA" id="ARBA00047939"/>
    </source>
</evidence>
<dbReference type="EC" id="2.7.7.108" evidence="5"/>
<keyword evidence="2" id="KW-0548">Nucleotidyltransferase</keyword>
<dbReference type="OrthoDB" id="7926176at2"/>
<reference evidence="9 10" key="1">
    <citation type="submission" date="2017-06" db="EMBL/GenBank/DDBJ databases">
        <title>Draft genome of Bartonella tribocorum C635.</title>
        <authorList>
            <person name="Hadjadj L."/>
            <person name="Jiyipong T."/>
            <person name="Diene S.M."/>
            <person name="Morand S."/>
            <person name="Rolain J.-M."/>
        </authorList>
    </citation>
    <scope>NUCLEOTIDE SEQUENCE [LARGE SCALE GENOMIC DNA]</scope>
    <source>
        <strain evidence="9 10">C635</strain>
    </source>
</reference>
<sequence>MPKVKKPSSKHYIYPGRMTLKNKYGIQDYTSFLEKCAHDTTKEMINLREEPLPEQFNSSYLYSIHHKLFKNTFEWAGHPHHIPFTFKDGTIAVMPEMRKMEWDNSFASGDEISKGLQQFDQTLSQKNNLQGLTREEFNLEAANLFNALNYIHPFREGNGRTQRAFFEKLAQAAGHQLDFSLVTKERMTLASVAGAVNGDLEPMQHLFEDISNPEKVDLLREFMDKMENMGRNVNDRPVMVAKEGETYTGIYRDAGPNSFAVNMNGAFIIGNKYHLTPEQLKTLKPGDKFTFTVPQTQELKNILIPKGTLPPLEKTELVELIAEDADVHTSLRDIQQLSKIVYGSSKTLDKQMVAILKNPDLDQQLANQIENEPDSVARLAGFSLWGLQSPARINAKNHLDMLCYAVVNFGHAVRHAQTEITQEYAIKRSHHATTVEMPSKSLQDIFALPKELQQEALAKNPELQKELTNLVKNINCRLSANEHKAIKNNDYVILALSIGVSENEAKQIAQTVKQIKEVHQQACTRTINHSNVLAMVN</sequence>
<dbReference type="InterPro" id="IPR003812">
    <property type="entry name" value="Fido"/>
</dbReference>
<dbReference type="PANTHER" id="PTHR39560">
    <property type="entry name" value="PROTEIN ADENYLYLTRANSFERASE FIC-RELATED"/>
    <property type="match status" value="1"/>
</dbReference>
<dbReference type="GO" id="GO:0005524">
    <property type="term" value="F:ATP binding"/>
    <property type="evidence" value="ECO:0007669"/>
    <property type="project" value="UniProtKB-KW"/>
</dbReference>
<gene>
    <name evidence="9" type="ORF">CEV08_07330</name>
</gene>
<dbReference type="RefSeq" id="WP_100131018.1">
    <property type="nucleotide sequence ID" value="NZ_CADDYJ010000005.1"/>
</dbReference>
<dbReference type="InterPro" id="IPR040548">
    <property type="entry name" value="BepA_ID"/>
</dbReference>
<dbReference type="InterPro" id="IPR036597">
    <property type="entry name" value="Fido-like_dom_sf"/>
</dbReference>
<proteinExistence type="predicted"/>
<dbReference type="SUPFAM" id="SSF140931">
    <property type="entry name" value="Fic-like"/>
    <property type="match status" value="1"/>
</dbReference>
<evidence type="ECO:0000313" key="9">
    <source>
        <dbReference type="EMBL" id="PIT68831.1"/>
    </source>
</evidence>
<keyword evidence="4" id="KW-0067">ATP-binding</keyword>
<dbReference type="GO" id="GO:0051302">
    <property type="term" value="P:regulation of cell division"/>
    <property type="evidence" value="ECO:0007669"/>
    <property type="project" value="TreeGrafter"/>
</dbReference>
<evidence type="ECO:0000259" key="8">
    <source>
        <dbReference type="PROSITE" id="PS51459"/>
    </source>
</evidence>
<dbReference type="Gene3D" id="1.10.3290.10">
    <property type="entry name" value="Fido-like domain"/>
    <property type="match status" value="1"/>
</dbReference>
<evidence type="ECO:0000256" key="2">
    <source>
        <dbReference type="ARBA" id="ARBA00022695"/>
    </source>
</evidence>
<dbReference type="Pfam" id="PF18543">
    <property type="entry name" value="ID"/>
    <property type="match status" value="1"/>
</dbReference>
<accession>A0A2M6URM5</accession>
<evidence type="ECO:0000256" key="1">
    <source>
        <dbReference type="ARBA" id="ARBA00022679"/>
    </source>
</evidence>
<keyword evidence="1 9" id="KW-0808">Transferase</keyword>